<feature type="region of interest" description="Disordered" evidence="10">
    <location>
        <begin position="1"/>
        <end position="34"/>
    </location>
</feature>
<comment type="similarity">
    <text evidence="2">Belongs to the COG2 family.</text>
</comment>
<evidence type="ECO:0000313" key="12">
    <source>
        <dbReference type="EMBL" id="KAK6347090.1"/>
    </source>
</evidence>
<keyword evidence="5" id="KW-0653">Protein transport</keyword>
<protein>
    <recommendedName>
        <fullName evidence="3">Conserved oligomeric Golgi complex subunit 2</fullName>
    </recommendedName>
    <alternativeName>
        <fullName evidence="8">Component of oligomeric Golgi complex 2</fullName>
    </alternativeName>
</protein>
<dbReference type="Pfam" id="PF06148">
    <property type="entry name" value="COG2_N"/>
    <property type="match status" value="1"/>
</dbReference>
<evidence type="ECO:0000256" key="8">
    <source>
        <dbReference type="ARBA" id="ARBA00031344"/>
    </source>
</evidence>
<sequence>MASSTLPLRDAFPEPDIDPDDFSTLPFPQPLPRSAFTTPSFSPAGYLATLHRHQTLEDLRSELRTRSTDLERELVELVNRDYADFVGLGGSLRGGEDRVNDLKLGVMGFAREVDGVKNTVAKVASEMDRGMQAKKAVAEKKALARNLIAIETRLSHLEALLLLNDTIDSKTDAAATLLYTLDAGDDDDAAASSLTSLPRLQKLVTSFQYLLHLLGKVPASHPFVVAQQKRISRARQTISDDLSRALKECRAELKDEELTEDERRGLEKRLVDVLKLWGDIGNTEDAVKVLKQRR</sequence>
<dbReference type="GO" id="GO:0015031">
    <property type="term" value="P:protein transport"/>
    <property type="evidence" value="ECO:0007669"/>
    <property type="project" value="UniProtKB-KW"/>
</dbReference>
<dbReference type="PANTHER" id="PTHR12961">
    <property type="entry name" value="CONSERVED OLIGOMERIC GOLGI COMPLEX COMPONENT 2"/>
    <property type="match status" value="1"/>
</dbReference>
<dbReference type="GO" id="GO:0007030">
    <property type="term" value="P:Golgi organization"/>
    <property type="evidence" value="ECO:0007669"/>
    <property type="project" value="InterPro"/>
</dbReference>
<evidence type="ECO:0000256" key="2">
    <source>
        <dbReference type="ARBA" id="ARBA00007603"/>
    </source>
</evidence>
<evidence type="ECO:0000256" key="4">
    <source>
        <dbReference type="ARBA" id="ARBA00022448"/>
    </source>
</evidence>
<feature type="coiled-coil region" evidence="9">
    <location>
        <begin position="53"/>
        <end position="80"/>
    </location>
</feature>
<evidence type="ECO:0000256" key="5">
    <source>
        <dbReference type="ARBA" id="ARBA00022927"/>
    </source>
</evidence>
<dbReference type="GO" id="GO:0000139">
    <property type="term" value="C:Golgi membrane"/>
    <property type="evidence" value="ECO:0007669"/>
    <property type="project" value="UniProtKB-SubCell"/>
</dbReference>
<comment type="subcellular location">
    <subcellularLocation>
        <location evidence="1">Golgi apparatus membrane</location>
        <topology evidence="1">Peripheral membrane protein</topology>
    </subcellularLocation>
</comment>
<proteinExistence type="inferred from homology"/>
<dbReference type="GO" id="GO:0017119">
    <property type="term" value="C:Golgi transport complex"/>
    <property type="evidence" value="ECO:0007669"/>
    <property type="project" value="TreeGrafter"/>
</dbReference>
<keyword evidence="7" id="KW-0472">Membrane</keyword>
<evidence type="ECO:0000256" key="1">
    <source>
        <dbReference type="ARBA" id="ARBA00004395"/>
    </source>
</evidence>
<evidence type="ECO:0000313" key="13">
    <source>
        <dbReference type="Proteomes" id="UP001375240"/>
    </source>
</evidence>
<dbReference type="InterPro" id="IPR009316">
    <property type="entry name" value="COG2"/>
</dbReference>
<dbReference type="AlphaFoldDB" id="A0AAV9URZ0"/>
<keyword evidence="9" id="KW-0175">Coiled coil</keyword>
<name>A0AAV9URZ0_9PEZI</name>
<dbReference type="PANTHER" id="PTHR12961:SF0">
    <property type="entry name" value="CONSERVED OLIGOMERIC GOLGI COMPLEX SUBUNIT 2"/>
    <property type="match status" value="1"/>
</dbReference>
<evidence type="ECO:0000256" key="7">
    <source>
        <dbReference type="ARBA" id="ARBA00023136"/>
    </source>
</evidence>
<reference evidence="12 13" key="1">
    <citation type="submission" date="2019-10" db="EMBL/GenBank/DDBJ databases">
        <authorList>
            <person name="Palmer J.M."/>
        </authorList>
    </citation>
    <scope>NUCLEOTIDE SEQUENCE [LARGE SCALE GENOMIC DNA]</scope>
    <source>
        <strain evidence="12 13">TWF696</strain>
    </source>
</reference>
<dbReference type="GO" id="GO:0006891">
    <property type="term" value="P:intra-Golgi vesicle-mediated transport"/>
    <property type="evidence" value="ECO:0007669"/>
    <property type="project" value="TreeGrafter"/>
</dbReference>
<organism evidence="12 13">
    <name type="scientific">Orbilia brochopaga</name>
    <dbReference type="NCBI Taxonomy" id="3140254"/>
    <lineage>
        <taxon>Eukaryota</taxon>
        <taxon>Fungi</taxon>
        <taxon>Dikarya</taxon>
        <taxon>Ascomycota</taxon>
        <taxon>Pezizomycotina</taxon>
        <taxon>Orbiliomycetes</taxon>
        <taxon>Orbiliales</taxon>
        <taxon>Orbiliaceae</taxon>
        <taxon>Orbilia</taxon>
    </lineage>
</organism>
<evidence type="ECO:0000256" key="3">
    <source>
        <dbReference type="ARBA" id="ARBA00020977"/>
    </source>
</evidence>
<dbReference type="EMBL" id="JAVHNQ010000005">
    <property type="protein sequence ID" value="KAK6347090.1"/>
    <property type="molecule type" value="Genomic_DNA"/>
</dbReference>
<evidence type="ECO:0000256" key="9">
    <source>
        <dbReference type="SAM" id="Coils"/>
    </source>
</evidence>
<keyword evidence="13" id="KW-1185">Reference proteome</keyword>
<evidence type="ECO:0000259" key="11">
    <source>
        <dbReference type="Pfam" id="PF06148"/>
    </source>
</evidence>
<evidence type="ECO:0000256" key="10">
    <source>
        <dbReference type="SAM" id="MobiDB-lite"/>
    </source>
</evidence>
<accession>A0AAV9URZ0</accession>
<feature type="domain" description="Conserved oligomeric Golgi complex subunit 2 N-terminal" evidence="11">
    <location>
        <begin position="33"/>
        <end position="102"/>
    </location>
</feature>
<keyword evidence="6" id="KW-0333">Golgi apparatus</keyword>
<dbReference type="Proteomes" id="UP001375240">
    <property type="component" value="Unassembled WGS sequence"/>
</dbReference>
<evidence type="ECO:0000256" key="6">
    <source>
        <dbReference type="ARBA" id="ARBA00023034"/>
    </source>
</evidence>
<gene>
    <name evidence="12" type="ORF">TWF696_007170</name>
</gene>
<keyword evidence="4" id="KW-0813">Transport</keyword>
<comment type="caution">
    <text evidence="12">The sequence shown here is derived from an EMBL/GenBank/DDBJ whole genome shotgun (WGS) entry which is preliminary data.</text>
</comment>
<dbReference type="InterPro" id="IPR024602">
    <property type="entry name" value="COG_su2_N"/>
</dbReference>